<proteinExistence type="predicted"/>
<comment type="caution">
    <text evidence="2">The sequence shown here is derived from an EMBL/GenBank/DDBJ whole genome shotgun (WGS) entry which is preliminary data.</text>
</comment>
<dbReference type="EMBL" id="FXAV01000042">
    <property type="protein sequence ID" value="SMG59758.1"/>
    <property type="molecule type" value="Genomic_DNA"/>
</dbReference>
<name>A0ABY1MJP0_RHORH</name>
<sequence length="134" mass="14168">MDKKVTAVRIDVDGTAAVIELAGTEERGVGTALRAALDCRMFDVVRIGPGLDMWIDEEGLLAGEPVVNRVATLIARAHGFVWQRYVGAVVFTSVDDEGETQSLREGQVEALLTTARLGGAVVVDATVDEAEVGA</sequence>
<organism evidence="2 3">
    <name type="scientific">Rhodococcus rhodochrous J3</name>
    <dbReference type="NCBI Taxonomy" id="903528"/>
    <lineage>
        <taxon>Bacteria</taxon>
        <taxon>Bacillati</taxon>
        <taxon>Actinomycetota</taxon>
        <taxon>Actinomycetes</taxon>
        <taxon>Mycobacteriales</taxon>
        <taxon>Nocardiaceae</taxon>
        <taxon>Rhodococcus</taxon>
    </lineage>
</organism>
<gene>
    <name evidence="2" type="ORF">SAMN02745947_05487</name>
</gene>
<keyword evidence="3" id="KW-1185">Reference proteome</keyword>
<feature type="domain" description="DUF3846" evidence="1">
    <location>
        <begin position="6"/>
        <end position="112"/>
    </location>
</feature>
<dbReference type="Proteomes" id="UP000193566">
    <property type="component" value="Unassembled WGS sequence"/>
</dbReference>
<accession>A0ABY1MJP0</accession>
<evidence type="ECO:0000313" key="3">
    <source>
        <dbReference type="Proteomes" id="UP000193566"/>
    </source>
</evidence>
<dbReference type="InterPro" id="IPR024559">
    <property type="entry name" value="DUF3846"/>
</dbReference>
<dbReference type="Pfam" id="PF12957">
    <property type="entry name" value="DUF3846"/>
    <property type="match status" value="1"/>
</dbReference>
<evidence type="ECO:0000259" key="1">
    <source>
        <dbReference type="Pfam" id="PF12957"/>
    </source>
</evidence>
<protein>
    <recommendedName>
        <fullName evidence="1">DUF3846 domain-containing protein</fullName>
    </recommendedName>
</protein>
<evidence type="ECO:0000313" key="2">
    <source>
        <dbReference type="EMBL" id="SMG59758.1"/>
    </source>
</evidence>
<reference evidence="2 3" key="1">
    <citation type="submission" date="2017-04" db="EMBL/GenBank/DDBJ databases">
        <authorList>
            <person name="Varghese N."/>
            <person name="Submissions S."/>
        </authorList>
    </citation>
    <scope>NUCLEOTIDE SEQUENCE [LARGE SCALE GENOMIC DNA]</scope>
    <source>
        <strain evidence="2 3">J3</strain>
    </source>
</reference>